<dbReference type="GeneID" id="92365900"/>
<name>A0A1J4MVU6_9CRYT</name>
<dbReference type="Pfam" id="PF21369">
    <property type="entry name" value="STL11_N"/>
    <property type="match status" value="1"/>
</dbReference>
<gene>
    <name evidence="4" type="ORF">cand_017150</name>
</gene>
<dbReference type="GO" id="GO:0071007">
    <property type="term" value="C:U2-type catalytic step 2 spliceosome"/>
    <property type="evidence" value="ECO:0007669"/>
    <property type="project" value="TreeGrafter"/>
</dbReference>
<dbReference type="OrthoDB" id="10259600at2759"/>
<organism evidence="4 5">
    <name type="scientific">Cryptosporidium andersoni</name>
    <dbReference type="NCBI Taxonomy" id="117008"/>
    <lineage>
        <taxon>Eukaryota</taxon>
        <taxon>Sar</taxon>
        <taxon>Alveolata</taxon>
        <taxon>Apicomplexa</taxon>
        <taxon>Conoidasida</taxon>
        <taxon>Coccidia</taxon>
        <taxon>Eucoccidiorida</taxon>
        <taxon>Eimeriorina</taxon>
        <taxon>Cryptosporidiidae</taxon>
        <taxon>Cryptosporidium</taxon>
    </lineage>
</organism>
<accession>A0A1J4MVU6</accession>
<dbReference type="GO" id="GO:0071006">
    <property type="term" value="C:U2-type catalytic step 1 spliceosome"/>
    <property type="evidence" value="ECO:0007669"/>
    <property type="project" value="TreeGrafter"/>
</dbReference>
<dbReference type="VEuPathDB" id="CryptoDB:cand_017150"/>
<dbReference type="AlphaFoldDB" id="A0A1J4MVU6"/>
<keyword evidence="1" id="KW-0694">RNA-binding</keyword>
<feature type="domain" description="STL11/RBM22-like N-terminal" evidence="3">
    <location>
        <begin position="10"/>
        <end position="96"/>
    </location>
</feature>
<comment type="caution">
    <text evidence="4">The sequence shown here is derived from an EMBL/GenBank/DDBJ whole genome shotgun (WGS) entry which is preliminary data.</text>
</comment>
<evidence type="ECO:0000256" key="2">
    <source>
        <dbReference type="SAM" id="Coils"/>
    </source>
</evidence>
<dbReference type="GO" id="GO:0000974">
    <property type="term" value="C:Prp19 complex"/>
    <property type="evidence" value="ECO:0007669"/>
    <property type="project" value="TreeGrafter"/>
</dbReference>
<dbReference type="Proteomes" id="UP000186804">
    <property type="component" value="Unassembled WGS sequence"/>
</dbReference>
<sequence>MSIYEECDFPISCGNCLGDTQYLRMVRSNNEKSCKLCNRPCTSFRWKFNNSNKYKQTVICKTCAQLKNVCQVCVSDINYGIPLSLLDNYITKHSKDNSILSLTNIPNTVANRDYFVENKLNGNDEGYIRKLEKSIIQRRQILESNILKSELSKNIQKHESKVTDNKEEYIGKSNGLKHSLDYINSNLADYKNDKTEENIKIKKYRNSKTDTVEDSFKSIGIFPSMDPKSMGNAPIVYKR</sequence>
<keyword evidence="5" id="KW-1185">Reference proteome</keyword>
<dbReference type="PANTHER" id="PTHR14089">
    <property type="entry name" value="PRE-MRNA-SPLICING FACTOR RBM22"/>
    <property type="match status" value="1"/>
</dbReference>
<dbReference type="EMBL" id="LRBS01000034">
    <property type="protein sequence ID" value="OII77555.1"/>
    <property type="molecule type" value="Genomic_DNA"/>
</dbReference>
<proteinExistence type="predicted"/>
<evidence type="ECO:0000259" key="3">
    <source>
        <dbReference type="Pfam" id="PF21369"/>
    </source>
</evidence>
<keyword evidence="2" id="KW-0175">Coiled coil</keyword>
<dbReference type="InterPro" id="IPR048995">
    <property type="entry name" value="STL11/RBM22-like_N"/>
</dbReference>
<dbReference type="RefSeq" id="XP_067069401.1">
    <property type="nucleotide sequence ID" value="XM_067211949.1"/>
</dbReference>
<dbReference type="PANTHER" id="PTHR14089:SF6">
    <property type="entry name" value="PRE-MRNA-SPLICING FACTOR RBM22"/>
    <property type="match status" value="1"/>
</dbReference>
<evidence type="ECO:0000256" key="1">
    <source>
        <dbReference type="ARBA" id="ARBA00022884"/>
    </source>
</evidence>
<evidence type="ECO:0000313" key="5">
    <source>
        <dbReference type="Proteomes" id="UP000186804"/>
    </source>
</evidence>
<feature type="coiled-coil region" evidence="2">
    <location>
        <begin position="148"/>
        <end position="207"/>
    </location>
</feature>
<dbReference type="InterPro" id="IPR039171">
    <property type="entry name" value="Cwc2/Slt11"/>
</dbReference>
<dbReference type="GO" id="GO:0036002">
    <property type="term" value="F:pre-mRNA binding"/>
    <property type="evidence" value="ECO:0007669"/>
    <property type="project" value="TreeGrafter"/>
</dbReference>
<protein>
    <recommendedName>
        <fullName evidence="3">STL11/RBM22-like N-terminal domain-containing protein</fullName>
    </recommendedName>
</protein>
<dbReference type="GO" id="GO:0017070">
    <property type="term" value="F:U6 snRNA binding"/>
    <property type="evidence" value="ECO:0007669"/>
    <property type="project" value="TreeGrafter"/>
</dbReference>
<reference evidence="4 5" key="1">
    <citation type="submission" date="2016-10" db="EMBL/GenBank/DDBJ databases">
        <title>Reductive evolution of mitochondrial metabolism and differential evolution of invasion-related proteins in Cryptosporidium.</title>
        <authorList>
            <person name="Liu S."/>
            <person name="Roellig D.M."/>
            <person name="Guo Y."/>
            <person name="Li N."/>
            <person name="Frace M.A."/>
            <person name="Tang K."/>
            <person name="Zhang L."/>
            <person name="Feng Y."/>
            <person name="Xiao L."/>
        </authorList>
    </citation>
    <scope>NUCLEOTIDE SEQUENCE [LARGE SCALE GENOMIC DNA]</scope>
    <source>
        <strain evidence="4">30847</strain>
    </source>
</reference>
<evidence type="ECO:0000313" key="4">
    <source>
        <dbReference type="EMBL" id="OII77555.1"/>
    </source>
</evidence>